<feature type="transmembrane region" description="Helical" evidence="1">
    <location>
        <begin position="16"/>
        <end position="37"/>
    </location>
</feature>
<dbReference type="PANTHER" id="PTHR34300:SF2">
    <property type="entry name" value="QUEUOSINE PRECURSOR TRANSPORTER-RELATED"/>
    <property type="match status" value="1"/>
</dbReference>
<name>A0A9D9NBV9_9BACT</name>
<protein>
    <recommendedName>
        <fullName evidence="1">Probable queuosine precursor transporter</fullName>
        <shortName evidence="1">Q precursor transporter</shortName>
    </recommendedName>
</protein>
<accession>A0A9D9NBV9</accession>
<feature type="transmembrane region" description="Helical" evidence="1">
    <location>
        <begin position="154"/>
        <end position="178"/>
    </location>
</feature>
<keyword evidence="1" id="KW-0813">Transport</keyword>
<keyword evidence="1" id="KW-0812">Transmembrane</keyword>
<dbReference type="NCBIfam" id="TIGR00697">
    <property type="entry name" value="queuosine precursor transporter"/>
    <property type="match status" value="1"/>
</dbReference>
<dbReference type="EMBL" id="JADIMH010000045">
    <property type="protein sequence ID" value="MBO8467644.1"/>
    <property type="molecule type" value="Genomic_DNA"/>
</dbReference>
<feature type="transmembrane region" description="Helical" evidence="1">
    <location>
        <begin position="119"/>
        <end position="142"/>
    </location>
</feature>
<organism evidence="2 3">
    <name type="scientific">Candidatus Cryptobacteroides faecipullorum</name>
    <dbReference type="NCBI Taxonomy" id="2840764"/>
    <lineage>
        <taxon>Bacteria</taxon>
        <taxon>Pseudomonadati</taxon>
        <taxon>Bacteroidota</taxon>
        <taxon>Bacteroidia</taxon>
        <taxon>Bacteroidales</taxon>
        <taxon>Candidatus Cryptobacteroides</taxon>
    </lineage>
</organism>
<comment type="function">
    <text evidence="1">Involved in the import of queuosine (Q) precursors, required for Q precursor salvage.</text>
</comment>
<proteinExistence type="inferred from homology"/>
<evidence type="ECO:0000313" key="3">
    <source>
        <dbReference type="Proteomes" id="UP000823660"/>
    </source>
</evidence>
<dbReference type="AlphaFoldDB" id="A0A9D9NBV9"/>
<feature type="transmembrane region" description="Helical" evidence="1">
    <location>
        <begin position="43"/>
        <end position="65"/>
    </location>
</feature>
<keyword evidence="1" id="KW-1003">Cell membrane</keyword>
<comment type="caution">
    <text evidence="2">The sequence shown here is derived from an EMBL/GenBank/DDBJ whole genome shotgun (WGS) entry which is preliminary data.</text>
</comment>
<keyword evidence="1" id="KW-0472">Membrane</keyword>
<keyword evidence="1" id="KW-1133">Transmembrane helix</keyword>
<dbReference type="InterPro" id="IPR003744">
    <property type="entry name" value="YhhQ"/>
</dbReference>
<dbReference type="HAMAP" id="MF_02088">
    <property type="entry name" value="Q_prec_transport"/>
    <property type="match status" value="1"/>
</dbReference>
<dbReference type="GO" id="GO:0005886">
    <property type="term" value="C:plasma membrane"/>
    <property type="evidence" value="ECO:0007669"/>
    <property type="project" value="UniProtKB-SubCell"/>
</dbReference>
<evidence type="ECO:0000313" key="2">
    <source>
        <dbReference type="EMBL" id="MBO8467644.1"/>
    </source>
</evidence>
<sequence>MQNNPHPGLPAPGQRIALSVPFVLMAILFNVCLIASNLFETKIFTAGMLTLTGGVIIFPVSYILNDCIVEVWGYKKARLVIWTGFAMNFFVVAMAQIVRVLPAAGFWDGGEHFDYIFGLAPRVTLASLLAFLSGSTVNAYIMSRMKVASHGKRFSLRAVVSSIGGETVDSLVFFPIAFWGLAMNEMLKMMLLQIFLKTAYEVIILPVTNIVVKAVKRYEGADAFDTDISYNPFKITDIQ</sequence>
<feature type="transmembrane region" description="Helical" evidence="1">
    <location>
        <begin position="77"/>
        <end position="99"/>
    </location>
</feature>
<comment type="similarity">
    <text evidence="1">Belongs to the vitamin uptake transporter (VUT/ECF) (TC 2.A.88) family. Q precursor transporter subfamily.</text>
</comment>
<dbReference type="Proteomes" id="UP000823660">
    <property type="component" value="Unassembled WGS sequence"/>
</dbReference>
<gene>
    <name evidence="2" type="ORF">IAB99_07765</name>
</gene>
<feature type="transmembrane region" description="Helical" evidence="1">
    <location>
        <begin position="190"/>
        <end position="212"/>
    </location>
</feature>
<comment type="subcellular location">
    <subcellularLocation>
        <location evidence="1">Cell membrane</location>
        <topology evidence="1">Multi-pass membrane protein</topology>
    </subcellularLocation>
</comment>
<reference evidence="2" key="1">
    <citation type="submission" date="2020-10" db="EMBL/GenBank/DDBJ databases">
        <authorList>
            <person name="Gilroy R."/>
        </authorList>
    </citation>
    <scope>NUCLEOTIDE SEQUENCE</scope>
    <source>
        <strain evidence="2">B1-15692</strain>
    </source>
</reference>
<dbReference type="PANTHER" id="PTHR34300">
    <property type="entry name" value="QUEUOSINE PRECURSOR TRANSPORTER-RELATED"/>
    <property type="match status" value="1"/>
</dbReference>
<dbReference type="GO" id="GO:0022857">
    <property type="term" value="F:transmembrane transporter activity"/>
    <property type="evidence" value="ECO:0007669"/>
    <property type="project" value="UniProtKB-UniRule"/>
</dbReference>
<reference evidence="2" key="2">
    <citation type="journal article" date="2021" name="PeerJ">
        <title>Extensive microbial diversity within the chicken gut microbiome revealed by metagenomics and culture.</title>
        <authorList>
            <person name="Gilroy R."/>
            <person name="Ravi A."/>
            <person name="Getino M."/>
            <person name="Pursley I."/>
            <person name="Horton D.L."/>
            <person name="Alikhan N.F."/>
            <person name="Baker D."/>
            <person name="Gharbi K."/>
            <person name="Hall N."/>
            <person name="Watson M."/>
            <person name="Adriaenssens E.M."/>
            <person name="Foster-Nyarko E."/>
            <person name="Jarju S."/>
            <person name="Secka A."/>
            <person name="Antonio M."/>
            <person name="Oren A."/>
            <person name="Chaudhuri R.R."/>
            <person name="La Ragione R."/>
            <person name="Hildebrand F."/>
            <person name="Pallen M.J."/>
        </authorList>
    </citation>
    <scope>NUCLEOTIDE SEQUENCE</scope>
    <source>
        <strain evidence="2">B1-15692</strain>
    </source>
</reference>
<dbReference type="Pfam" id="PF02592">
    <property type="entry name" value="Vut_1"/>
    <property type="match status" value="1"/>
</dbReference>
<evidence type="ECO:0000256" key="1">
    <source>
        <dbReference type="HAMAP-Rule" id="MF_02088"/>
    </source>
</evidence>